<dbReference type="SMART" id="SM00408">
    <property type="entry name" value="IGc2"/>
    <property type="match status" value="3"/>
</dbReference>
<feature type="compositionally biased region" description="Low complexity" evidence="13">
    <location>
        <begin position="650"/>
        <end position="675"/>
    </location>
</feature>
<evidence type="ECO:0000313" key="16">
    <source>
        <dbReference type="Proteomes" id="UP000314980"/>
    </source>
</evidence>
<feature type="domain" description="Ig-like" evidence="14">
    <location>
        <begin position="9"/>
        <end position="92"/>
    </location>
</feature>
<comment type="subcellular location">
    <subcellularLocation>
        <location evidence="1">Cell membrane</location>
        <topology evidence="1">Single-pass type I membrane protein</topology>
    </subcellularLocation>
</comment>
<evidence type="ECO:0000256" key="11">
    <source>
        <dbReference type="ARBA" id="ARBA00023180"/>
    </source>
</evidence>
<dbReference type="Pfam" id="PF07679">
    <property type="entry name" value="I-set"/>
    <property type="match status" value="1"/>
</dbReference>
<dbReference type="GO" id="GO:0005911">
    <property type="term" value="C:cell-cell junction"/>
    <property type="evidence" value="ECO:0007669"/>
    <property type="project" value="TreeGrafter"/>
</dbReference>
<dbReference type="InterPro" id="IPR007110">
    <property type="entry name" value="Ig-like_dom"/>
</dbReference>
<feature type="region of interest" description="Disordered" evidence="13">
    <location>
        <begin position="496"/>
        <end position="576"/>
    </location>
</feature>
<dbReference type="AlphaFoldDB" id="A0A4W6CZJ3"/>
<dbReference type="Gene3D" id="2.60.40.10">
    <property type="entry name" value="Immunoglobulins"/>
    <property type="match status" value="5"/>
</dbReference>
<keyword evidence="16" id="KW-1185">Reference proteome</keyword>
<dbReference type="FunFam" id="2.60.40.10:FF:000077">
    <property type="entry name" value="Kirre like nephrin family adhesion molecule 3"/>
    <property type="match status" value="1"/>
</dbReference>
<dbReference type="GO" id="GO:0098609">
    <property type="term" value="P:cell-cell adhesion"/>
    <property type="evidence" value="ECO:0007669"/>
    <property type="project" value="TreeGrafter"/>
</dbReference>
<keyword evidence="10" id="KW-1015">Disulfide bond</keyword>
<keyword evidence="5" id="KW-0812">Transmembrane</keyword>
<evidence type="ECO:0000256" key="10">
    <source>
        <dbReference type="ARBA" id="ARBA00023157"/>
    </source>
</evidence>
<dbReference type="InterPro" id="IPR003599">
    <property type="entry name" value="Ig_sub"/>
</dbReference>
<dbReference type="FunFam" id="2.60.40.10:FF:000170">
    <property type="entry name" value="Kirre like nephrin family adhesion molecule 3"/>
    <property type="match status" value="1"/>
</dbReference>
<keyword evidence="6" id="KW-0732">Signal</keyword>
<dbReference type="InterPro" id="IPR051275">
    <property type="entry name" value="Cell_adhesion_signaling"/>
</dbReference>
<evidence type="ECO:0000256" key="13">
    <source>
        <dbReference type="SAM" id="MobiDB-lite"/>
    </source>
</evidence>
<feature type="domain" description="Ig-like" evidence="14">
    <location>
        <begin position="211"/>
        <end position="287"/>
    </location>
</feature>
<keyword evidence="12" id="KW-0393">Immunoglobulin domain</keyword>
<keyword evidence="7" id="KW-0677">Repeat</keyword>
<dbReference type="GO" id="GO:0050839">
    <property type="term" value="F:cell adhesion molecule binding"/>
    <property type="evidence" value="ECO:0007669"/>
    <property type="project" value="TreeGrafter"/>
</dbReference>
<feature type="domain" description="Ig-like" evidence="14">
    <location>
        <begin position="380"/>
        <end position="476"/>
    </location>
</feature>
<keyword evidence="11" id="KW-0325">Glycoprotein</keyword>
<accession>A0A4W6CZJ3</accession>
<comment type="similarity">
    <text evidence="2">Belongs to the immunoglobulin superfamily.</text>
</comment>
<evidence type="ECO:0000256" key="5">
    <source>
        <dbReference type="ARBA" id="ARBA00022692"/>
    </source>
</evidence>
<evidence type="ECO:0000256" key="12">
    <source>
        <dbReference type="ARBA" id="ARBA00023319"/>
    </source>
</evidence>
<gene>
    <name evidence="15" type="primary">KIRREL2</name>
    <name evidence="15" type="synonym">kirrel3l</name>
</gene>
<feature type="domain" description="Ig-like" evidence="14">
    <location>
        <begin position="296"/>
        <end position="376"/>
    </location>
</feature>
<reference evidence="15" key="3">
    <citation type="submission" date="2025-09" db="UniProtKB">
        <authorList>
            <consortium name="Ensembl"/>
        </authorList>
    </citation>
    <scope>IDENTIFICATION</scope>
</reference>
<dbReference type="InterPro" id="IPR013098">
    <property type="entry name" value="Ig_I-set"/>
</dbReference>
<dbReference type="GeneTree" id="ENSGT00940000160603"/>
<dbReference type="Proteomes" id="UP000314980">
    <property type="component" value="Unassembled WGS sequence"/>
</dbReference>
<evidence type="ECO:0000256" key="3">
    <source>
        <dbReference type="ARBA" id="ARBA00022475"/>
    </source>
</evidence>
<evidence type="ECO:0000259" key="14">
    <source>
        <dbReference type="PROSITE" id="PS50835"/>
    </source>
</evidence>
<dbReference type="Ensembl" id="ENSLCAT00010018290.1">
    <property type="protein sequence ID" value="ENSLCAP00010017893.1"/>
    <property type="gene ID" value="ENSLCAG00010008402.1"/>
</dbReference>
<evidence type="ECO:0000313" key="15">
    <source>
        <dbReference type="Ensembl" id="ENSLCAP00010017893.1"/>
    </source>
</evidence>
<organism evidence="15 16">
    <name type="scientific">Lates calcarifer</name>
    <name type="common">Barramundi</name>
    <name type="synonym">Holocentrus calcarifer</name>
    <dbReference type="NCBI Taxonomy" id="8187"/>
    <lineage>
        <taxon>Eukaryota</taxon>
        <taxon>Metazoa</taxon>
        <taxon>Chordata</taxon>
        <taxon>Craniata</taxon>
        <taxon>Vertebrata</taxon>
        <taxon>Euteleostomi</taxon>
        <taxon>Actinopterygii</taxon>
        <taxon>Neopterygii</taxon>
        <taxon>Teleostei</taxon>
        <taxon>Neoteleostei</taxon>
        <taxon>Acanthomorphata</taxon>
        <taxon>Carangaria</taxon>
        <taxon>Carangaria incertae sedis</taxon>
        <taxon>Centropomidae</taxon>
        <taxon>Lates</taxon>
    </lineage>
</organism>
<dbReference type="SMART" id="SM00409">
    <property type="entry name" value="IG"/>
    <property type="match status" value="5"/>
</dbReference>
<keyword evidence="4" id="KW-0597">Phosphoprotein</keyword>
<evidence type="ECO:0000256" key="8">
    <source>
        <dbReference type="ARBA" id="ARBA00022989"/>
    </source>
</evidence>
<dbReference type="InterPro" id="IPR013783">
    <property type="entry name" value="Ig-like_fold"/>
</dbReference>
<feature type="compositionally biased region" description="Low complexity" evidence="13">
    <location>
        <begin position="597"/>
        <end position="611"/>
    </location>
</feature>
<evidence type="ECO:0000256" key="9">
    <source>
        <dbReference type="ARBA" id="ARBA00023136"/>
    </source>
</evidence>
<evidence type="ECO:0000256" key="7">
    <source>
        <dbReference type="ARBA" id="ARBA00022737"/>
    </source>
</evidence>
<evidence type="ECO:0000256" key="4">
    <source>
        <dbReference type="ARBA" id="ARBA00022553"/>
    </source>
</evidence>
<evidence type="ECO:0000256" key="2">
    <source>
        <dbReference type="ARBA" id="ARBA00008637"/>
    </source>
</evidence>
<feature type="region of interest" description="Disordered" evidence="13">
    <location>
        <begin position="591"/>
        <end position="613"/>
    </location>
</feature>
<dbReference type="CDD" id="cd05758">
    <property type="entry name" value="IgI_5_KIRREL3-like"/>
    <property type="match status" value="1"/>
</dbReference>
<sequence>MATAATQAAYFSQQPQDQVVVSGQSVTLPCVIVGYRGMVQWTKDGLALGGERDLPGWTRYSLMGDPLSGEHSLLIDSAELADDAVYECQATQAALRSHRAKLTVLVPPSDPVVEGGPIVRLKAHTPHNLTCKASGAKPAAEITWYRDGEVMETAIYSKTLMEDGKREAAVSMLPIVPEDSDSGRTYTCRVLNPAAPAGRQTSVTINVQHPPSVTLSVQPQTVTEGAKVLFICSASANPEITGYRWSKGGVPISEANGDSLEVTVDYSYFTDPVSCEVSNSVGSTNVSTLVDVQFGPRLLSEPKPMTVDIGMDASFTCAWTGNPPLTLAWTKQGSSVVLSNGNTLQLKAVTQEDAGTYTCKAIVPRIGVAERDVTLTVNGPPIITADATQHAIKHSKGKLECRVGSSPPPDKIVWTFGDMSLSSGSSGRYSVQTVTSDHGVLSSLVLSETLAQDFQLRYNCTAWNRFGTGTALVTLKDDVLFILVILQKCLVFPQAPNSSESPGTSRTEHSDLLEEEEDERSDIKDPTNGYYNVRGHEDRHIRSSGFSEYVPNSRPVYTPSQLPSPSPMYGQHGSQPRVYDFSHRYATTTAGRTSYEQQQAAQQQQSAQPASIYPTDPLYSGSAYLPATYGRAFTSYVKPASYEKVDAYDQSDQASKVSSSSRFSYASSQVSSQQSDYGRPSQRMQTHV</sequence>
<keyword evidence="9" id="KW-0472">Membrane</keyword>
<dbReference type="PANTHER" id="PTHR11640">
    <property type="entry name" value="NEPHRIN"/>
    <property type="match status" value="1"/>
</dbReference>
<reference evidence="16" key="1">
    <citation type="submission" date="2015-09" db="EMBL/GenBank/DDBJ databases">
        <authorList>
            <person name="Sai Rama Sridatta P."/>
        </authorList>
    </citation>
    <scope>NUCLEOTIDE SEQUENCE [LARGE SCALE GENOMIC DNA]</scope>
</reference>
<feature type="compositionally biased region" description="Polar residues" evidence="13">
    <location>
        <begin position="496"/>
        <end position="505"/>
    </location>
</feature>
<dbReference type="CDD" id="cd05759">
    <property type="entry name" value="IgI_2_KIRREL3-like"/>
    <property type="match status" value="1"/>
</dbReference>
<reference evidence="15" key="2">
    <citation type="submission" date="2025-08" db="UniProtKB">
        <authorList>
            <consortium name="Ensembl"/>
        </authorList>
    </citation>
    <scope>IDENTIFICATION</scope>
</reference>
<dbReference type="GO" id="GO:0005886">
    <property type="term" value="C:plasma membrane"/>
    <property type="evidence" value="ECO:0007669"/>
    <property type="project" value="UniProtKB-SubCell"/>
</dbReference>
<dbReference type="InterPro" id="IPR013162">
    <property type="entry name" value="CD80_C2-set"/>
</dbReference>
<dbReference type="PANTHER" id="PTHR11640:SF51">
    <property type="entry name" value="KIN OF IRRE-LIKE PROTEIN 2"/>
    <property type="match status" value="1"/>
</dbReference>
<dbReference type="Pfam" id="PF13895">
    <property type="entry name" value="Ig_2"/>
    <property type="match status" value="1"/>
</dbReference>
<dbReference type="FunFam" id="2.60.40.10:FF:000232">
    <property type="entry name" value="Kirre like nephrin family adhesion molecule 1"/>
    <property type="match status" value="1"/>
</dbReference>
<dbReference type="InterPro" id="IPR036179">
    <property type="entry name" value="Ig-like_dom_sf"/>
</dbReference>
<evidence type="ECO:0000256" key="6">
    <source>
        <dbReference type="ARBA" id="ARBA00022729"/>
    </source>
</evidence>
<evidence type="ECO:0000256" key="1">
    <source>
        <dbReference type="ARBA" id="ARBA00004251"/>
    </source>
</evidence>
<name>A0A4W6CZJ3_LATCA</name>
<feature type="domain" description="Ig-like" evidence="14">
    <location>
        <begin position="100"/>
        <end position="206"/>
    </location>
</feature>
<feature type="region of interest" description="Disordered" evidence="13">
    <location>
        <begin position="647"/>
        <end position="688"/>
    </location>
</feature>
<keyword evidence="3" id="KW-1003">Cell membrane</keyword>
<keyword evidence="8" id="KW-1133">Transmembrane helix</keyword>
<dbReference type="FunFam" id="2.60.40.10:FF:000103">
    <property type="entry name" value="Kirre like nephrin family adhesion molecule 3"/>
    <property type="match status" value="1"/>
</dbReference>
<dbReference type="PROSITE" id="PS50835">
    <property type="entry name" value="IG_LIKE"/>
    <property type="match status" value="5"/>
</dbReference>
<dbReference type="InterPro" id="IPR003598">
    <property type="entry name" value="Ig_sub2"/>
</dbReference>
<dbReference type="Pfam" id="PF08205">
    <property type="entry name" value="C2-set_2"/>
    <property type="match status" value="1"/>
</dbReference>
<dbReference type="SUPFAM" id="SSF48726">
    <property type="entry name" value="Immunoglobulin"/>
    <property type="match status" value="5"/>
</dbReference>
<dbReference type="Pfam" id="PF13927">
    <property type="entry name" value="Ig_3"/>
    <property type="match status" value="2"/>
</dbReference>
<proteinExistence type="inferred from homology"/>
<protein>
    <submittedName>
        <fullName evidence="15">Kirre like nephrin family adhesion molecule 3, like</fullName>
    </submittedName>
</protein>